<dbReference type="PANTHER" id="PTHR42659:SF2">
    <property type="entry name" value="XANTHINE DEHYDROGENASE SUBUNIT C-RELATED"/>
    <property type="match status" value="1"/>
</dbReference>
<dbReference type="PANTHER" id="PTHR42659">
    <property type="entry name" value="XANTHINE DEHYDROGENASE SUBUNIT C-RELATED"/>
    <property type="match status" value="1"/>
</dbReference>
<dbReference type="SUPFAM" id="SSF55447">
    <property type="entry name" value="CO dehydrogenase flavoprotein C-terminal domain-like"/>
    <property type="match status" value="1"/>
</dbReference>
<gene>
    <name evidence="5" type="ORF">HND93_09080</name>
</gene>
<proteinExistence type="predicted"/>
<feature type="domain" description="FAD-binding PCMH-type" evidence="4">
    <location>
        <begin position="1"/>
        <end position="169"/>
    </location>
</feature>
<comment type="caution">
    <text evidence="5">The sequence shown here is derived from an EMBL/GenBank/DDBJ whole genome shotgun (WGS) entry which is preliminary data.</text>
</comment>
<dbReference type="InterPro" id="IPR005107">
    <property type="entry name" value="CO_DH_flav_C"/>
</dbReference>
<keyword evidence="1" id="KW-0285">Flavoprotein</keyword>
<dbReference type="SUPFAM" id="SSF56176">
    <property type="entry name" value="FAD-binding/transporter-associated domain-like"/>
    <property type="match status" value="1"/>
</dbReference>
<dbReference type="InterPro" id="IPR002346">
    <property type="entry name" value="Mopterin_DH_FAD-bd"/>
</dbReference>
<evidence type="ECO:0000259" key="4">
    <source>
        <dbReference type="PROSITE" id="PS51387"/>
    </source>
</evidence>
<evidence type="ECO:0000313" key="6">
    <source>
        <dbReference type="Proteomes" id="UP000584642"/>
    </source>
</evidence>
<evidence type="ECO:0000256" key="3">
    <source>
        <dbReference type="ARBA" id="ARBA00023002"/>
    </source>
</evidence>
<dbReference type="PROSITE" id="PS51387">
    <property type="entry name" value="FAD_PCMH"/>
    <property type="match status" value="1"/>
</dbReference>
<keyword evidence="6" id="KW-1185">Reference proteome</keyword>
<reference evidence="5 6" key="1">
    <citation type="submission" date="2020-05" db="EMBL/GenBank/DDBJ databases">
        <title>Azospirillum oleiclasticum sp. nov, a nitrogen-fixing and heavy crude oil-emulsifying bacterium isolated from the crude oil of Yumen Oilfield.</title>
        <authorList>
            <person name="Wu D."/>
            <person name="Cai M."/>
            <person name="Zhang X."/>
        </authorList>
    </citation>
    <scope>NUCLEOTIDE SEQUENCE [LARGE SCALE GENOMIC DNA]</scope>
    <source>
        <strain evidence="5 6">ROY-1-1-2</strain>
    </source>
</reference>
<dbReference type="InterPro" id="IPR016166">
    <property type="entry name" value="FAD-bd_PCMH"/>
</dbReference>
<dbReference type="Pfam" id="PF00941">
    <property type="entry name" value="FAD_binding_5"/>
    <property type="match status" value="1"/>
</dbReference>
<name>A0ABX2TB06_9PROT</name>
<keyword evidence="2" id="KW-0274">FAD</keyword>
<dbReference type="InterPro" id="IPR036683">
    <property type="entry name" value="CO_DH_flav_C_dom_sf"/>
</dbReference>
<dbReference type="InterPro" id="IPR036318">
    <property type="entry name" value="FAD-bd_PCMH-like_sf"/>
</dbReference>
<keyword evidence="3" id="KW-0560">Oxidoreductase</keyword>
<dbReference type="RefSeq" id="WP_180281624.1">
    <property type="nucleotide sequence ID" value="NZ_JABFDB010000004.1"/>
</dbReference>
<evidence type="ECO:0000256" key="1">
    <source>
        <dbReference type="ARBA" id="ARBA00022630"/>
    </source>
</evidence>
<dbReference type="Gene3D" id="3.30.465.10">
    <property type="match status" value="1"/>
</dbReference>
<accession>A0ABX2TB06</accession>
<evidence type="ECO:0000313" key="5">
    <source>
        <dbReference type="EMBL" id="NYZ19865.1"/>
    </source>
</evidence>
<dbReference type="Pfam" id="PF03450">
    <property type="entry name" value="CO_deh_flav_C"/>
    <property type="match status" value="1"/>
</dbReference>
<dbReference type="SMART" id="SM01092">
    <property type="entry name" value="CO_deh_flav_C"/>
    <property type="match status" value="1"/>
</dbReference>
<dbReference type="InterPro" id="IPR016169">
    <property type="entry name" value="FAD-bd_PCMH_sub2"/>
</dbReference>
<protein>
    <submittedName>
        <fullName evidence="5">Xanthine dehydrogenase family protein subunit M</fullName>
    </submittedName>
</protein>
<dbReference type="InterPro" id="IPR051312">
    <property type="entry name" value="Diverse_Substr_Oxidored"/>
</dbReference>
<dbReference type="Gene3D" id="3.30.390.50">
    <property type="entry name" value="CO dehydrogenase flavoprotein, C-terminal domain"/>
    <property type="match status" value="1"/>
</dbReference>
<dbReference type="EMBL" id="JABFDB010000004">
    <property type="protein sequence ID" value="NYZ19865.1"/>
    <property type="molecule type" value="Genomic_DNA"/>
</dbReference>
<dbReference type="Proteomes" id="UP000584642">
    <property type="component" value="Unassembled WGS sequence"/>
</dbReference>
<organism evidence="5 6">
    <name type="scientific">Azospirillum oleiclasticum</name>
    <dbReference type="NCBI Taxonomy" id="2735135"/>
    <lineage>
        <taxon>Bacteria</taxon>
        <taxon>Pseudomonadati</taxon>
        <taxon>Pseudomonadota</taxon>
        <taxon>Alphaproteobacteria</taxon>
        <taxon>Rhodospirillales</taxon>
        <taxon>Azospirillaceae</taxon>
        <taxon>Azospirillum</taxon>
    </lineage>
</organism>
<evidence type="ECO:0000256" key="2">
    <source>
        <dbReference type="ARBA" id="ARBA00022827"/>
    </source>
</evidence>
<sequence length="280" mass="29500">MGRFHRPEKVDAALNLLAASPLLVVAGGTDVYPARIGRPLTEDVLDVSALRELRRISAEDGGHRLGALATWTDLVRADLPPWFDGYKDAARRVGGIQIQNTGTLAGNLCNASPAADGTPNLLALDAVVELASAEGGRRVPVGDFVTGNRRTVRRPDEMVTGLFVPDCAPGARSVFLKLGARAYLVISIAMVAAVLEPAADGTVGRLRVAVGACSAVPLRLTALETELVGVPVSRGLADRVRPDHLSALTPIDDVRASADYRRDAALTLVRRAIAQLVEGP</sequence>